<name>A0ACC2KAV3_PERAE</name>
<accession>A0ACC2KAV3</accession>
<dbReference type="Proteomes" id="UP001234297">
    <property type="component" value="Chromosome 4"/>
</dbReference>
<keyword evidence="2" id="KW-1185">Reference proteome</keyword>
<protein>
    <submittedName>
        <fullName evidence="1">Uncharacterized protein</fullName>
    </submittedName>
</protein>
<organism evidence="1 2">
    <name type="scientific">Persea americana</name>
    <name type="common">Avocado</name>
    <dbReference type="NCBI Taxonomy" id="3435"/>
    <lineage>
        <taxon>Eukaryota</taxon>
        <taxon>Viridiplantae</taxon>
        <taxon>Streptophyta</taxon>
        <taxon>Embryophyta</taxon>
        <taxon>Tracheophyta</taxon>
        <taxon>Spermatophyta</taxon>
        <taxon>Magnoliopsida</taxon>
        <taxon>Magnoliidae</taxon>
        <taxon>Laurales</taxon>
        <taxon>Lauraceae</taxon>
        <taxon>Persea</taxon>
    </lineage>
</organism>
<dbReference type="EMBL" id="CM056812">
    <property type="protein sequence ID" value="KAJ8618074.1"/>
    <property type="molecule type" value="Genomic_DNA"/>
</dbReference>
<reference evidence="1 2" key="1">
    <citation type="journal article" date="2022" name="Hortic Res">
        <title>A haplotype resolved chromosomal level avocado genome allows analysis of novel avocado genes.</title>
        <authorList>
            <person name="Nath O."/>
            <person name="Fletcher S.J."/>
            <person name="Hayward A."/>
            <person name="Shaw L.M."/>
            <person name="Masouleh A.K."/>
            <person name="Furtado A."/>
            <person name="Henry R.J."/>
            <person name="Mitter N."/>
        </authorList>
    </citation>
    <scope>NUCLEOTIDE SEQUENCE [LARGE SCALE GENOMIC DNA]</scope>
    <source>
        <strain evidence="2">cv. Hass</strain>
    </source>
</reference>
<sequence>MKESDTQSSYLLQLENLLQEYDHDGIDWTKVDFEDNQECLNLFEKKPLGLFSLLDEESTFPKGTDLTFAHKLNQHLNANPRFKGKRGGAFSVHHYAGEVLYDTSGFLEKNRDLLHSDSVQLLSSCSCQLPQLFASNMLNQSQKPGSPLWRLGGADSQKQSVGMKFKGQLFKLMQRLENTTPHFIRCIKPNSKQLPGMYEKELVLQQLKCCGVLEVVRISRSGYPTRMTHQQFARRYGFLLLENVVSEDPLSVSVAILQQFNIQPDMYQVDVRGESARKEFGLLTRRQRAVLLIQKHIKQQITRKSFKDQKNAIIHLQSVIRAWLARRQFEILQNLGESNIKLTKMETEVDVEFQETKNSKHEHIKVLPSVLSELHRRVMKAEAALRQKDDENETLQQQLKQYERRWLEYENKMKSMEETWQRQFTSLQMSLAAAKRTLAADDIVGQAGRPDASPGLHYYDSEDGISAGSRTPDGMPFRAPTRSSDVDGGRLAVSRLAKEFERHKQVFDDDAGFLVEVKSRQHVVPDMNPDEELRKLKARFAIWKKEYKVRLRETKVALQKLGNAETDKSKKKWWGKRSTKT</sequence>
<evidence type="ECO:0000313" key="1">
    <source>
        <dbReference type="EMBL" id="KAJ8618074.1"/>
    </source>
</evidence>
<proteinExistence type="predicted"/>
<gene>
    <name evidence="1" type="ORF">MRB53_014260</name>
</gene>
<evidence type="ECO:0000313" key="2">
    <source>
        <dbReference type="Proteomes" id="UP001234297"/>
    </source>
</evidence>
<comment type="caution">
    <text evidence="1">The sequence shown here is derived from an EMBL/GenBank/DDBJ whole genome shotgun (WGS) entry which is preliminary data.</text>
</comment>